<gene>
    <name evidence="1" type="ORF">NPA36_05070</name>
</gene>
<dbReference type="EMBL" id="JANHNZ010000003">
    <property type="protein sequence ID" value="MCQ9209918.1"/>
    <property type="molecule type" value="Genomic_DNA"/>
</dbReference>
<proteinExistence type="predicted"/>
<dbReference type="RefSeq" id="WP_256945024.1">
    <property type="nucleotide sequence ID" value="NZ_JANHNZ010000003.1"/>
</dbReference>
<dbReference type="InterPro" id="IPR032580">
    <property type="entry name" value="SatD"/>
</dbReference>
<accession>A0ABT1WN39</accession>
<name>A0ABT1WN39_9LACT</name>
<protein>
    <submittedName>
        <fullName evidence="1">SatD family protein</fullName>
    </submittedName>
</protein>
<organism evidence="1 2">
    <name type="scientific">Granulicatella seriolae</name>
    <dbReference type="NCBI Taxonomy" id="2967226"/>
    <lineage>
        <taxon>Bacteria</taxon>
        <taxon>Bacillati</taxon>
        <taxon>Bacillota</taxon>
        <taxon>Bacilli</taxon>
        <taxon>Lactobacillales</taxon>
        <taxon>Carnobacteriaceae</taxon>
        <taxon>Granulicatella</taxon>
    </lineage>
</organism>
<comment type="caution">
    <text evidence="1">The sequence shown here is derived from an EMBL/GenBank/DDBJ whole genome shotgun (WGS) entry which is preliminary data.</text>
</comment>
<reference evidence="1" key="3">
    <citation type="journal article" date="2023" name="Microbiol. Resour. Announc.">
        <title>Draft Genome Sequence of Granulicatella sp. Strain S8, Isolated from a Marine Fish, Seriola quinqueradiata.</title>
        <authorList>
            <person name="Lee M."/>
            <person name="Farooq A."/>
            <person name="Jeong J.B."/>
            <person name="Jung M.Y."/>
        </authorList>
    </citation>
    <scope>NUCLEOTIDE SEQUENCE</scope>
    <source>
        <strain evidence="1">S8</strain>
    </source>
</reference>
<evidence type="ECO:0000313" key="2">
    <source>
        <dbReference type="Proteomes" id="UP001059480"/>
    </source>
</evidence>
<reference evidence="1" key="1">
    <citation type="submission" date="2022-07" db="EMBL/GenBank/DDBJ databases">
        <authorList>
            <person name="Jung M.-Y."/>
            <person name="Lee M."/>
        </authorList>
    </citation>
    <scope>NUCLEOTIDE SEQUENCE</scope>
    <source>
        <strain evidence="1">S8</strain>
    </source>
</reference>
<evidence type="ECO:0000313" key="1">
    <source>
        <dbReference type="EMBL" id="MCQ9209918.1"/>
    </source>
</evidence>
<reference evidence="1" key="2">
    <citation type="journal article" date="2023" name="Curr. Microbiol.">
        <title>Granulicatella seriolae sp. nov., a Novel Facultative Anaerobe Isolated from Yellowtail Marine Fish.</title>
        <authorList>
            <person name="Lee M."/>
            <person name="Choi Y.J."/>
            <person name="Farooq A."/>
            <person name="Jeong J.B."/>
            <person name="Jung M.Y."/>
        </authorList>
    </citation>
    <scope>NUCLEOTIDE SEQUENCE</scope>
    <source>
        <strain evidence="1">S8</strain>
    </source>
</reference>
<dbReference type="Proteomes" id="UP001059480">
    <property type="component" value="Unassembled WGS sequence"/>
</dbReference>
<keyword evidence="2" id="KW-1185">Reference proteome</keyword>
<dbReference type="Pfam" id="PF16264">
    <property type="entry name" value="SatD"/>
    <property type="match status" value="1"/>
</dbReference>
<sequence length="225" mass="25556">MLCIAIIGDMIDSKKIENRELAQKKLKNILEEVNIRHQEIILSNFTITIGDEFQGLLKISSSVFQIIDYIKNEFKLSALRFGIGVGEITTAINPRQSIGADGPAYWNARKAINYIHDNDDYGTSTIAFESGHSNFDQSITIQLALTEFIKSRWVFSQQETFQAILDLNIYQERFDQSVVAKSMNLSDSAFTKRLKSSGIKLYLRTMNHLAAQLVSFFANEEEKNT</sequence>